<evidence type="ECO:0000256" key="8">
    <source>
        <dbReference type="SAM" id="MobiDB-lite"/>
    </source>
</evidence>
<evidence type="ECO:0000256" key="3">
    <source>
        <dbReference type="ARBA" id="ARBA00022491"/>
    </source>
</evidence>
<feature type="compositionally biased region" description="Basic and acidic residues" evidence="8">
    <location>
        <begin position="252"/>
        <end position="261"/>
    </location>
</feature>
<dbReference type="PANTHER" id="PTHR13469">
    <property type="entry name" value="HEXAMETHYLENE BISACETAMIDE INDUCIBLE 1"/>
    <property type="match status" value="1"/>
</dbReference>
<organism evidence="9 10">
    <name type="scientific">Brassicogethes aeneus</name>
    <name type="common">Rape pollen beetle</name>
    <name type="synonym">Meligethes aeneus</name>
    <dbReference type="NCBI Taxonomy" id="1431903"/>
    <lineage>
        <taxon>Eukaryota</taxon>
        <taxon>Metazoa</taxon>
        <taxon>Ecdysozoa</taxon>
        <taxon>Arthropoda</taxon>
        <taxon>Hexapoda</taxon>
        <taxon>Insecta</taxon>
        <taxon>Pterygota</taxon>
        <taxon>Neoptera</taxon>
        <taxon>Endopterygota</taxon>
        <taxon>Coleoptera</taxon>
        <taxon>Polyphaga</taxon>
        <taxon>Cucujiformia</taxon>
        <taxon>Nitidulidae</taxon>
        <taxon>Meligethinae</taxon>
        <taxon>Brassicogethes</taxon>
    </lineage>
</organism>
<name>A0A9P0AXT6_BRAAE</name>
<dbReference type="PRINTS" id="PR02094">
    <property type="entry name" value="HEXIMFAMILY"/>
</dbReference>
<dbReference type="InterPro" id="IPR024872">
    <property type="entry name" value="HEXIM"/>
</dbReference>
<evidence type="ECO:0000256" key="6">
    <source>
        <dbReference type="ARBA" id="ARBA00023163"/>
    </source>
</evidence>
<dbReference type="OrthoDB" id="10058500at2759"/>
<dbReference type="AlphaFoldDB" id="A0A9P0AXT6"/>
<evidence type="ECO:0000256" key="5">
    <source>
        <dbReference type="ARBA" id="ARBA00023054"/>
    </source>
</evidence>
<keyword evidence="3" id="KW-0678">Repressor</keyword>
<accession>A0A9P0AXT6</accession>
<feature type="region of interest" description="Disordered" evidence="8">
    <location>
        <begin position="106"/>
        <end position="134"/>
    </location>
</feature>
<keyword evidence="10" id="KW-1185">Reference proteome</keyword>
<keyword evidence="5" id="KW-0175">Coiled coil</keyword>
<gene>
    <name evidence="9" type="ORF">MELIAE_LOCUS3508</name>
</gene>
<dbReference type="EMBL" id="OV121133">
    <property type="protein sequence ID" value="CAH0550767.1"/>
    <property type="molecule type" value="Genomic_DNA"/>
</dbReference>
<keyword evidence="4" id="KW-0805">Transcription regulation</keyword>
<protein>
    <submittedName>
        <fullName evidence="9">Uncharacterized protein</fullName>
    </submittedName>
</protein>
<evidence type="ECO:0000313" key="9">
    <source>
        <dbReference type="EMBL" id="CAH0550767.1"/>
    </source>
</evidence>
<proteinExistence type="inferred from homology"/>
<keyword evidence="7" id="KW-0539">Nucleus</keyword>
<sequence length="277" mass="31328">MSNISEEKEDLGAEIKSTGTVAKQDDVEQRDACAAEPSEVKPSVPEEVPTKKRKTRRGKSKRKQPYIKNGRKSKLIKPEAPHNSNQFLLEDHGIIEELDENLKCSDQVSTSTVTRTRDSSFSVDSDGEFYSSPDDEEQFLRKDFDDQYESLQVERLNAMTKTDLIQEYMHLQGKVDTLTKRLSNIEDNNKKTDENTSEFERLKLENENLKKELDILRSKNMSCSEDSETDSSDSCSSSTSSSSSSCSVSREQSPELHEVDYKQTNGHTSPPQSVEPI</sequence>
<feature type="compositionally biased region" description="Low complexity" evidence="8">
    <location>
        <begin position="106"/>
        <end position="123"/>
    </location>
</feature>
<feature type="region of interest" description="Disordered" evidence="8">
    <location>
        <begin position="220"/>
        <end position="277"/>
    </location>
</feature>
<feature type="compositionally biased region" description="Basic and acidic residues" evidence="8">
    <location>
        <begin position="23"/>
        <end position="33"/>
    </location>
</feature>
<evidence type="ECO:0000256" key="1">
    <source>
        <dbReference type="ARBA" id="ARBA00004123"/>
    </source>
</evidence>
<feature type="compositionally biased region" description="Polar residues" evidence="8">
    <location>
        <begin position="262"/>
        <end position="277"/>
    </location>
</feature>
<dbReference type="GO" id="GO:0005737">
    <property type="term" value="C:cytoplasm"/>
    <property type="evidence" value="ECO:0007669"/>
    <property type="project" value="InterPro"/>
</dbReference>
<comment type="subcellular location">
    <subcellularLocation>
        <location evidence="1">Nucleus</location>
    </subcellularLocation>
</comment>
<dbReference type="GO" id="GO:0000122">
    <property type="term" value="P:negative regulation of transcription by RNA polymerase II"/>
    <property type="evidence" value="ECO:0007669"/>
    <property type="project" value="InterPro"/>
</dbReference>
<dbReference type="PANTHER" id="PTHR13469:SF8">
    <property type="entry name" value="HEXIM P-TEFB COMPLEX SUBUNIT 1"/>
    <property type="match status" value="1"/>
</dbReference>
<dbReference type="GO" id="GO:0005654">
    <property type="term" value="C:nucleoplasm"/>
    <property type="evidence" value="ECO:0007669"/>
    <property type="project" value="TreeGrafter"/>
</dbReference>
<evidence type="ECO:0000256" key="7">
    <source>
        <dbReference type="ARBA" id="ARBA00023242"/>
    </source>
</evidence>
<dbReference type="Gene3D" id="6.10.250.2910">
    <property type="match status" value="1"/>
</dbReference>
<comment type="similarity">
    <text evidence="2">Belongs to the HEXIM family.</text>
</comment>
<feature type="compositionally biased region" description="Low complexity" evidence="8">
    <location>
        <begin position="232"/>
        <end position="247"/>
    </location>
</feature>
<dbReference type="GO" id="GO:0004861">
    <property type="term" value="F:cyclin-dependent protein serine/threonine kinase inhibitor activity"/>
    <property type="evidence" value="ECO:0007669"/>
    <property type="project" value="InterPro"/>
</dbReference>
<feature type="compositionally biased region" description="Low complexity" evidence="8">
    <location>
        <begin position="36"/>
        <end position="47"/>
    </location>
</feature>
<evidence type="ECO:0000256" key="4">
    <source>
        <dbReference type="ARBA" id="ARBA00023015"/>
    </source>
</evidence>
<reference evidence="9" key="1">
    <citation type="submission" date="2021-12" db="EMBL/GenBank/DDBJ databases">
        <authorList>
            <person name="King R."/>
        </authorList>
    </citation>
    <scope>NUCLEOTIDE SEQUENCE</scope>
</reference>
<dbReference type="Proteomes" id="UP001154078">
    <property type="component" value="Chromosome 2"/>
</dbReference>
<dbReference type="GO" id="GO:0097322">
    <property type="term" value="F:7SK snRNA binding"/>
    <property type="evidence" value="ECO:0007669"/>
    <property type="project" value="TreeGrafter"/>
</dbReference>
<evidence type="ECO:0000313" key="10">
    <source>
        <dbReference type="Proteomes" id="UP001154078"/>
    </source>
</evidence>
<dbReference type="Pfam" id="PF15313">
    <property type="entry name" value="HEXIM"/>
    <property type="match status" value="1"/>
</dbReference>
<evidence type="ECO:0000256" key="2">
    <source>
        <dbReference type="ARBA" id="ARBA00008409"/>
    </source>
</evidence>
<keyword evidence="6" id="KW-0804">Transcription</keyword>
<feature type="compositionally biased region" description="Basic residues" evidence="8">
    <location>
        <begin position="51"/>
        <end position="75"/>
    </location>
</feature>
<feature type="region of interest" description="Disordered" evidence="8">
    <location>
        <begin position="1"/>
        <end position="84"/>
    </location>
</feature>